<evidence type="ECO:0000313" key="1">
    <source>
        <dbReference type="EMBL" id="KAK2140138.1"/>
    </source>
</evidence>
<organism evidence="1 2">
    <name type="scientific">Ridgeia piscesae</name>
    <name type="common">Tubeworm</name>
    <dbReference type="NCBI Taxonomy" id="27915"/>
    <lineage>
        <taxon>Eukaryota</taxon>
        <taxon>Metazoa</taxon>
        <taxon>Spiralia</taxon>
        <taxon>Lophotrochozoa</taxon>
        <taxon>Annelida</taxon>
        <taxon>Polychaeta</taxon>
        <taxon>Sedentaria</taxon>
        <taxon>Canalipalpata</taxon>
        <taxon>Sabellida</taxon>
        <taxon>Siboglinidae</taxon>
        <taxon>Ridgeia</taxon>
    </lineage>
</organism>
<dbReference type="AlphaFoldDB" id="A0AAD9MQ86"/>
<accession>A0AAD9MQ86</accession>
<protein>
    <submittedName>
        <fullName evidence="1">Uncharacterized protein</fullName>
    </submittedName>
</protein>
<gene>
    <name evidence="1" type="ORF">NP493_5964g00000</name>
</gene>
<dbReference type="EMBL" id="JAODUO010005946">
    <property type="protein sequence ID" value="KAK2140138.1"/>
    <property type="molecule type" value="Genomic_DNA"/>
</dbReference>
<keyword evidence="2" id="KW-1185">Reference proteome</keyword>
<reference evidence="1" key="1">
    <citation type="journal article" date="2023" name="Mol. Biol. Evol.">
        <title>Third-Generation Sequencing Reveals the Adaptive Role of the Epigenome in Three Deep-Sea Polychaetes.</title>
        <authorList>
            <person name="Perez M."/>
            <person name="Aroh O."/>
            <person name="Sun Y."/>
            <person name="Lan Y."/>
            <person name="Juniper S.K."/>
            <person name="Young C.R."/>
            <person name="Angers B."/>
            <person name="Qian P.Y."/>
        </authorList>
    </citation>
    <scope>NUCLEOTIDE SEQUENCE</scope>
    <source>
        <strain evidence="1">R07B-5</strain>
    </source>
</reference>
<name>A0AAD9MQ86_RIDPI</name>
<dbReference type="Proteomes" id="UP001209878">
    <property type="component" value="Unassembled WGS sequence"/>
</dbReference>
<proteinExistence type="predicted"/>
<comment type="caution">
    <text evidence="1">The sequence shown here is derived from an EMBL/GenBank/DDBJ whole genome shotgun (WGS) entry which is preliminary data.</text>
</comment>
<sequence length="62" mass="7241">MYAQYTYLFVDGSSCQLSICIWFSATNTFRSTSCSKQRISNPTFRNTQQSTCIKTNIKKYFM</sequence>
<evidence type="ECO:0000313" key="2">
    <source>
        <dbReference type="Proteomes" id="UP001209878"/>
    </source>
</evidence>